<dbReference type="GO" id="GO:0005524">
    <property type="term" value="F:ATP binding"/>
    <property type="evidence" value="ECO:0007669"/>
    <property type="project" value="UniProtKB-KW"/>
</dbReference>
<evidence type="ECO:0000256" key="8">
    <source>
        <dbReference type="ARBA" id="ARBA00022833"/>
    </source>
</evidence>
<dbReference type="InterPro" id="IPR027417">
    <property type="entry name" value="P-loop_NTPase"/>
</dbReference>
<evidence type="ECO:0000256" key="10">
    <source>
        <dbReference type="ARBA" id="ARBA00048254"/>
    </source>
</evidence>
<keyword evidence="9" id="KW-0067">ATP-binding</keyword>
<dbReference type="PIRSF" id="PIRSF035805">
    <property type="entry name" value="TK_cell"/>
    <property type="match status" value="1"/>
</dbReference>
<keyword evidence="5" id="KW-0479">Metal-binding</keyword>
<keyword evidence="7" id="KW-0418">Kinase</keyword>
<dbReference type="EC" id="2.7.1.21" evidence="2"/>
<proteinExistence type="inferred from homology"/>
<keyword evidence="4" id="KW-0808">Transferase</keyword>
<comment type="similarity">
    <text evidence="1">Belongs to the thymidine kinase family.</text>
</comment>
<evidence type="ECO:0000256" key="9">
    <source>
        <dbReference type="ARBA" id="ARBA00022840"/>
    </source>
</evidence>
<evidence type="ECO:0000256" key="7">
    <source>
        <dbReference type="ARBA" id="ARBA00022777"/>
    </source>
</evidence>
<evidence type="ECO:0000256" key="2">
    <source>
        <dbReference type="ARBA" id="ARBA00012118"/>
    </source>
</evidence>
<evidence type="ECO:0000256" key="5">
    <source>
        <dbReference type="ARBA" id="ARBA00022723"/>
    </source>
</evidence>
<dbReference type="GO" id="GO:0046872">
    <property type="term" value="F:metal ion binding"/>
    <property type="evidence" value="ECO:0007669"/>
    <property type="project" value="UniProtKB-KW"/>
</dbReference>
<reference evidence="11" key="1">
    <citation type="journal article" date="2020" name="Nature">
        <title>Giant virus diversity and host interactions through global metagenomics.</title>
        <authorList>
            <person name="Schulz F."/>
            <person name="Roux S."/>
            <person name="Paez-Espino D."/>
            <person name="Jungbluth S."/>
            <person name="Walsh D.A."/>
            <person name="Denef V.J."/>
            <person name="McMahon K.D."/>
            <person name="Konstantinidis K.T."/>
            <person name="Eloe-Fadrosh E.A."/>
            <person name="Kyrpides N.C."/>
            <person name="Woyke T."/>
        </authorList>
    </citation>
    <scope>NUCLEOTIDE SEQUENCE</scope>
    <source>
        <strain evidence="11">GVMAG-M-3300025860-25</strain>
    </source>
</reference>
<keyword evidence="8" id="KW-0862">Zinc</keyword>
<dbReference type="SUPFAM" id="SSF57716">
    <property type="entry name" value="Glucocorticoid receptor-like (DNA-binding domain)"/>
    <property type="match status" value="1"/>
</dbReference>
<evidence type="ECO:0000256" key="6">
    <source>
        <dbReference type="ARBA" id="ARBA00022741"/>
    </source>
</evidence>
<sequence>MSNKGGSINLIFGCMFSGKSTESIRLIRRYKNTEKKILVINHKLDNRYGESIISSHDKIQLKCVSLENLEDMKSLDEYKSADIIFIEEGQFFKDLFDFVTNAADKEHKTLYVTGLDGDYKRNMFGDICRLIPHAENITKLKAICSICKDGTLANFTKRIVEETELELIGNENMYIPTCRIHYNN</sequence>
<evidence type="ECO:0000256" key="1">
    <source>
        <dbReference type="ARBA" id="ARBA00007587"/>
    </source>
</evidence>
<dbReference type="PANTHER" id="PTHR11441">
    <property type="entry name" value="THYMIDINE KINASE"/>
    <property type="match status" value="1"/>
</dbReference>
<evidence type="ECO:0000256" key="3">
    <source>
        <dbReference type="ARBA" id="ARBA00022634"/>
    </source>
</evidence>
<dbReference type="Pfam" id="PF00265">
    <property type="entry name" value="TK"/>
    <property type="match status" value="1"/>
</dbReference>
<dbReference type="Gene3D" id="3.30.60.20">
    <property type="match status" value="1"/>
</dbReference>
<dbReference type="Gene3D" id="3.40.50.300">
    <property type="entry name" value="P-loop containing nucleotide triphosphate hydrolases"/>
    <property type="match status" value="1"/>
</dbReference>
<organism evidence="11">
    <name type="scientific">viral metagenome</name>
    <dbReference type="NCBI Taxonomy" id="1070528"/>
    <lineage>
        <taxon>unclassified sequences</taxon>
        <taxon>metagenomes</taxon>
        <taxon>organismal metagenomes</taxon>
    </lineage>
</organism>
<dbReference type="FunFam" id="3.40.50.300:FF:000948">
    <property type="entry name" value="Thymidine kinase"/>
    <property type="match status" value="1"/>
</dbReference>
<dbReference type="GO" id="GO:0004797">
    <property type="term" value="F:thymidine kinase activity"/>
    <property type="evidence" value="ECO:0007669"/>
    <property type="project" value="UniProtKB-EC"/>
</dbReference>
<keyword evidence="6" id="KW-0547">Nucleotide-binding</keyword>
<dbReference type="AlphaFoldDB" id="A0A6C0JA55"/>
<comment type="catalytic activity">
    <reaction evidence="10">
        <text>thymidine + ATP = dTMP + ADP + H(+)</text>
        <dbReference type="Rhea" id="RHEA:19129"/>
        <dbReference type="ChEBI" id="CHEBI:15378"/>
        <dbReference type="ChEBI" id="CHEBI:17748"/>
        <dbReference type="ChEBI" id="CHEBI:30616"/>
        <dbReference type="ChEBI" id="CHEBI:63528"/>
        <dbReference type="ChEBI" id="CHEBI:456216"/>
        <dbReference type="EC" id="2.7.1.21"/>
    </reaction>
</comment>
<keyword evidence="3" id="KW-0237">DNA synthesis</keyword>
<dbReference type="GO" id="GO:0071897">
    <property type="term" value="P:DNA biosynthetic process"/>
    <property type="evidence" value="ECO:0007669"/>
    <property type="project" value="UniProtKB-KW"/>
</dbReference>
<dbReference type="EMBL" id="MN740341">
    <property type="protein sequence ID" value="QHU01427.1"/>
    <property type="molecule type" value="Genomic_DNA"/>
</dbReference>
<evidence type="ECO:0000256" key="4">
    <source>
        <dbReference type="ARBA" id="ARBA00022679"/>
    </source>
</evidence>
<evidence type="ECO:0000313" key="11">
    <source>
        <dbReference type="EMBL" id="QHU01427.1"/>
    </source>
</evidence>
<dbReference type="PANTHER" id="PTHR11441:SF0">
    <property type="entry name" value="THYMIDINE KINASE, CYTOSOLIC"/>
    <property type="match status" value="1"/>
</dbReference>
<protein>
    <recommendedName>
        <fullName evidence="2">thymidine kinase</fullName>
        <ecNumber evidence="2">2.7.1.21</ecNumber>
    </recommendedName>
</protein>
<accession>A0A6C0JA55</accession>
<dbReference type="SUPFAM" id="SSF52540">
    <property type="entry name" value="P-loop containing nucleoside triphosphate hydrolases"/>
    <property type="match status" value="1"/>
</dbReference>
<name>A0A6C0JA55_9ZZZZ</name>
<dbReference type="InterPro" id="IPR001267">
    <property type="entry name" value="Thymidine_kinase"/>
</dbReference>
<dbReference type="GO" id="GO:0046104">
    <property type="term" value="P:thymidine metabolic process"/>
    <property type="evidence" value="ECO:0007669"/>
    <property type="project" value="TreeGrafter"/>
</dbReference>